<reference evidence="1 2" key="1">
    <citation type="journal article" date="2012" name="Virus Genes">
        <title>Dynamic equilibrium of Marek's disease genomes during in vitro serial passage.</title>
        <authorList>
            <person name="Spatz S.J."/>
            <person name="Volkening J.D."/>
            <person name="Gimeno I.M."/>
            <person name="Heidari M."/>
            <person name="Witter R.L."/>
        </authorList>
    </citation>
    <scope>NUCLEOTIDE SEQUENCE [LARGE SCALE GENOMIC DNA]</scope>
    <source>
        <strain evidence="1">648a</strain>
    </source>
</reference>
<organism evidence="1 2">
    <name type="scientific">Gallid alphaherpesvirus 2</name>
    <dbReference type="NCBI Taxonomy" id="10390"/>
    <lineage>
        <taxon>Viruses</taxon>
        <taxon>Duplodnaviria</taxon>
        <taxon>Heunggongvirae</taxon>
        <taxon>Peploviricota</taxon>
        <taxon>Herviviricetes</taxon>
        <taxon>Herpesvirales</taxon>
        <taxon>Orthoherpesviridae</taxon>
        <taxon>Alphaherpesvirinae</taxon>
        <taxon>Mardivirus</taxon>
        <taxon>Mardivirus gallidalpha2</taxon>
    </lineage>
</organism>
<protein>
    <submittedName>
        <fullName evidence="1">Uncharacterized protein</fullName>
    </submittedName>
</protein>
<dbReference type="EMBL" id="JQ820250">
    <property type="protein sequence ID" value="AFM75416.1"/>
    <property type="molecule type" value="Genomic_DNA"/>
</dbReference>
<accession>I6SS87</accession>
<proteinExistence type="predicted"/>
<dbReference type="Proteomes" id="UP000181470">
    <property type="component" value="Segment"/>
</dbReference>
<evidence type="ECO:0000313" key="1">
    <source>
        <dbReference type="EMBL" id="AFM75273.1"/>
    </source>
</evidence>
<evidence type="ECO:0000313" key="2">
    <source>
        <dbReference type="Proteomes" id="UP000181470"/>
    </source>
</evidence>
<name>I6SS87_9ALPH</name>
<dbReference type="EMBL" id="JQ820250">
    <property type="protein sequence ID" value="AFM75273.1"/>
    <property type="molecule type" value="Genomic_DNA"/>
</dbReference>
<sequence>MEQGCGLRTGCSSAGRCTTACRPREVFGGSGLGLGLGLGLGWGVEKQGGLISHHGVTTCIIQVCVTSQVVCAGSSVDFRALSSGSRLGSRLRHLQYEWG</sequence>